<keyword evidence="1" id="KW-0472">Membrane</keyword>
<feature type="transmembrane region" description="Helical" evidence="1">
    <location>
        <begin position="53"/>
        <end position="73"/>
    </location>
</feature>
<dbReference type="Proteomes" id="UP000230407">
    <property type="component" value="Unassembled WGS sequence"/>
</dbReference>
<feature type="transmembrane region" description="Helical" evidence="1">
    <location>
        <begin position="21"/>
        <end position="41"/>
    </location>
</feature>
<sequence>MLLLAELLSAFLPTEVRGGRAYVLHALLMSVIAALVLVFFWRVFGGSWAAGLPWAAGLAAGVAAGYAVAWPVVRRRWTRPR</sequence>
<protein>
    <recommendedName>
        <fullName evidence="4">DUF4175 domain-containing protein</fullName>
    </recommendedName>
</protein>
<name>A0A2M8LZT4_9ACTN</name>
<comment type="caution">
    <text evidence="2">The sequence shown here is derived from an EMBL/GenBank/DDBJ whole genome shotgun (WGS) entry which is preliminary data.</text>
</comment>
<gene>
    <name evidence="2" type="ORF">CUT44_12360</name>
</gene>
<evidence type="ECO:0000313" key="3">
    <source>
        <dbReference type="Proteomes" id="UP000230407"/>
    </source>
</evidence>
<dbReference type="AlphaFoldDB" id="A0A2M8LZT4"/>
<keyword evidence="3" id="KW-1185">Reference proteome</keyword>
<keyword evidence="1" id="KW-1133">Transmembrane helix</keyword>
<dbReference type="EMBL" id="PGGW01000040">
    <property type="protein sequence ID" value="PJE97467.1"/>
    <property type="molecule type" value="Genomic_DNA"/>
</dbReference>
<accession>A0A2M8LZT4</accession>
<proteinExistence type="predicted"/>
<organism evidence="2 3">
    <name type="scientific">Streptomyces carminius</name>
    <dbReference type="NCBI Taxonomy" id="2665496"/>
    <lineage>
        <taxon>Bacteria</taxon>
        <taxon>Bacillati</taxon>
        <taxon>Actinomycetota</taxon>
        <taxon>Actinomycetes</taxon>
        <taxon>Kitasatosporales</taxon>
        <taxon>Streptomycetaceae</taxon>
        <taxon>Streptomyces</taxon>
    </lineage>
</organism>
<reference evidence="2 3" key="1">
    <citation type="submission" date="2017-11" db="EMBL/GenBank/DDBJ databases">
        <title>Streptomyces carmine sp. nov., a novel actinomycete isolated from Sophora alopecuroides in Xinjiang, China.</title>
        <authorList>
            <person name="Wang Y."/>
            <person name="Luo X."/>
            <person name="Wan C."/>
            <person name="Zhang L."/>
        </authorList>
    </citation>
    <scope>NUCLEOTIDE SEQUENCE [LARGE SCALE GENOMIC DNA]</scope>
    <source>
        <strain evidence="2 3">TRM SA0054</strain>
    </source>
</reference>
<keyword evidence="1" id="KW-0812">Transmembrane</keyword>
<evidence type="ECO:0000256" key="1">
    <source>
        <dbReference type="SAM" id="Phobius"/>
    </source>
</evidence>
<evidence type="ECO:0008006" key="4">
    <source>
        <dbReference type="Google" id="ProtNLM"/>
    </source>
</evidence>
<evidence type="ECO:0000313" key="2">
    <source>
        <dbReference type="EMBL" id="PJE97467.1"/>
    </source>
</evidence>
<dbReference type="RefSeq" id="WP_100202007.1">
    <property type="nucleotide sequence ID" value="NZ_PGGW01000040.1"/>
</dbReference>